<dbReference type="GO" id="GO:0016706">
    <property type="term" value="F:2-oxoglutarate-dependent dioxygenase activity"/>
    <property type="evidence" value="ECO:0000318"/>
    <property type="project" value="GO_Central"/>
</dbReference>
<dbReference type="PROSITE" id="PS51471">
    <property type="entry name" value="FE2OG_OXY"/>
    <property type="match status" value="1"/>
</dbReference>
<dbReference type="STRING" id="71139.A0A059CP82"/>
<dbReference type="InterPro" id="IPR044861">
    <property type="entry name" value="IPNS-like_FE2OG_OXY"/>
</dbReference>
<dbReference type="OrthoDB" id="1558604at2759"/>
<keyword evidence="4 7" id="KW-0560">Oxidoreductase</keyword>
<comment type="similarity">
    <text evidence="1 7">Belongs to the iron/ascorbate-dependent oxidoreductase family.</text>
</comment>
<evidence type="ECO:0000256" key="3">
    <source>
        <dbReference type="ARBA" id="ARBA00022964"/>
    </source>
</evidence>
<keyword evidence="3" id="KW-0223">Dioxygenase</keyword>
<evidence type="ECO:0000313" key="9">
    <source>
        <dbReference type="EMBL" id="KCW79750.1"/>
    </source>
</evidence>
<dbReference type="PANTHER" id="PTHR47990">
    <property type="entry name" value="2-OXOGLUTARATE (2OG) AND FE(II)-DEPENDENT OXYGENASE SUPERFAMILY PROTEIN-RELATED"/>
    <property type="match status" value="1"/>
</dbReference>
<dbReference type="AlphaFoldDB" id="A0A059CP82"/>
<evidence type="ECO:0000256" key="5">
    <source>
        <dbReference type="ARBA" id="ARBA00023004"/>
    </source>
</evidence>
<evidence type="ECO:0000259" key="8">
    <source>
        <dbReference type="PROSITE" id="PS51471"/>
    </source>
</evidence>
<evidence type="ECO:0000256" key="4">
    <source>
        <dbReference type="ARBA" id="ARBA00023002"/>
    </source>
</evidence>
<dbReference type="FunFam" id="2.60.120.330:FF:000022">
    <property type="entry name" value="Probable 2-oxoglutarate-dependent dioxygenase AOP1.2"/>
    <property type="match status" value="1"/>
</dbReference>
<dbReference type="KEGG" id="egr:104436632"/>
<evidence type="ECO:0000256" key="6">
    <source>
        <dbReference type="ARBA" id="ARBA00057022"/>
    </source>
</evidence>
<dbReference type="eggNOG" id="KOG0143">
    <property type="taxonomic scope" value="Eukaryota"/>
</dbReference>
<dbReference type="OMA" id="RINAPFH"/>
<gene>
    <name evidence="9" type="ORF">EUGRSUZ_C01096</name>
</gene>
<dbReference type="InterPro" id="IPR026992">
    <property type="entry name" value="DIOX_N"/>
</dbReference>
<dbReference type="Pfam" id="PF03171">
    <property type="entry name" value="2OG-FeII_Oxy"/>
    <property type="match status" value="1"/>
</dbReference>
<dbReference type="GO" id="GO:0046872">
    <property type="term" value="F:metal ion binding"/>
    <property type="evidence" value="ECO:0007669"/>
    <property type="project" value="UniProtKB-KW"/>
</dbReference>
<dbReference type="InterPro" id="IPR050231">
    <property type="entry name" value="Iron_ascorbate_oxido_reductase"/>
</dbReference>
<dbReference type="InterPro" id="IPR005123">
    <property type="entry name" value="Oxoglu/Fe-dep_dioxygenase_dom"/>
</dbReference>
<dbReference type="SUPFAM" id="SSF51197">
    <property type="entry name" value="Clavaminate synthase-like"/>
    <property type="match status" value="1"/>
</dbReference>
<protein>
    <recommendedName>
        <fullName evidence="8">Fe2OG dioxygenase domain-containing protein</fullName>
    </recommendedName>
</protein>
<organism evidence="9">
    <name type="scientific">Eucalyptus grandis</name>
    <name type="common">Flooded gum</name>
    <dbReference type="NCBI Taxonomy" id="71139"/>
    <lineage>
        <taxon>Eukaryota</taxon>
        <taxon>Viridiplantae</taxon>
        <taxon>Streptophyta</taxon>
        <taxon>Embryophyta</taxon>
        <taxon>Tracheophyta</taxon>
        <taxon>Spermatophyta</taxon>
        <taxon>Magnoliopsida</taxon>
        <taxon>eudicotyledons</taxon>
        <taxon>Gunneridae</taxon>
        <taxon>Pentapetalae</taxon>
        <taxon>rosids</taxon>
        <taxon>malvids</taxon>
        <taxon>Myrtales</taxon>
        <taxon>Myrtaceae</taxon>
        <taxon>Myrtoideae</taxon>
        <taxon>Eucalypteae</taxon>
        <taxon>Eucalyptus</taxon>
    </lineage>
</organism>
<dbReference type="Gene3D" id="2.60.120.330">
    <property type="entry name" value="B-lactam Antibiotic, Isopenicillin N Synthase, Chain"/>
    <property type="match status" value="1"/>
</dbReference>
<keyword evidence="5 7" id="KW-0408">Iron</keyword>
<dbReference type="EMBL" id="KK198755">
    <property type="protein sequence ID" value="KCW79750.1"/>
    <property type="molecule type" value="Genomic_DNA"/>
</dbReference>
<evidence type="ECO:0000256" key="1">
    <source>
        <dbReference type="ARBA" id="ARBA00008056"/>
    </source>
</evidence>
<sequence length="313" mass="35138">MGALSPPKLPLIDFCKNDMKPGSADWDSVQREVVKALEEYGCFEARYDKISVELHDEVFRQVEDLFNLPAKTKRLFVDPRKPYDGYITNLPNLSLYEAIGISGMLDSGGIQKLANLMWPQGNPKFCETLTSYAMRLSELESLITRMVFQSLGVEKYLDSHTKSLNHSIRAMRYKSPMTQEPQVGASSHCDKNFLTILQQNHVNGLEVQTKDGRWSPVAPSASTLVVMVGESLLGWSNGRLHCPRHQVMMSGNETRYSIGSFSAIRGVIECPCELVDEQHPLLFKPFDEVGLLRFSLTEQGHEAESTLKAYCGV</sequence>
<keyword evidence="2 7" id="KW-0479">Metal-binding</keyword>
<comment type="function">
    <text evidence="6">Probable 2-oxoglutarate-dependent dioxygenase that may be involved in glucosinolates biosynthesis. May play a role in the production of aliphatic glucosinolates.</text>
</comment>
<evidence type="ECO:0000256" key="7">
    <source>
        <dbReference type="RuleBase" id="RU003682"/>
    </source>
</evidence>
<dbReference type="Gramene" id="KCW79750">
    <property type="protein sequence ID" value="KCW79750"/>
    <property type="gene ID" value="EUGRSUZ_C01096"/>
</dbReference>
<evidence type="ECO:0000256" key="2">
    <source>
        <dbReference type="ARBA" id="ARBA00022723"/>
    </source>
</evidence>
<dbReference type="Pfam" id="PF14226">
    <property type="entry name" value="DIOX_N"/>
    <property type="match status" value="1"/>
</dbReference>
<reference evidence="9" key="1">
    <citation type="submission" date="2013-07" db="EMBL/GenBank/DDBJ databases">
        <title>The genome of Eucalyptus grandis.</title>
        <authorList>
            <person name="Schmutz J."/>
            <person name="Hayes R."/>
            <person name="Myburg A."/>
            <person name="Tuskan G."/>
            <person name="Grattapaglia D."/>
            <person name="Rokhsar D.S."/>
        </authorList>
    </citation>
    <scope>NUCLEOTIDE SEQUENCE</scope>
    <source>
        <tissue evidence="9">Leaf extractions</tissue>
    </source>
</reference>
<dbReference type="InParanoid" id="A0A059CP82"/>
<accession>A0A059CP82</accession>
<dbReference type="InterPro" id="IPR027443">
    <property type="entry name" value="IPNS-like_sf"/>
</dbReference>
<name>A0A059CP82_EUCGR</name>
<proteinExistence type="inferred from homology"/>
<feature type="domain" description="Fe2OG dioxygenase" evidence="8">
    <location>
        <begin position="164"/>
        <end position="266"/>
    </location>
</feature>